<comment type="caution">
    <text evidence="1">The sequence shown here is derived from an EMBL/GenBank/DDBJ whole genome shotgun (WGS) entry which is preliminary data.</text>
</comment>
<evidence type="ECO:0008006" key="3">
    <source>
        <dbReference type="Google" id="ProtNLM"/>
    </source>
</evidence>
<name>A0A125W554_ENTFL</name>
<proteinExistence type="predicted"/>
<dbReference type="HOGENOM" id="CLU_2493038_0_0_9"/>
<protein>
    <recommendedName>
        <fullName evidence="3">YopX protein domain-containing protein</fullName>
    </recommendedName>
</protein>
<accession>A0A125W554</accession>
<sequence length="86" mass="9869">MSYENYKNCVEEIKDKNGKVIKYHDVVRTSRGEILLVGFGVNHHHKTKGLNAFNNFIGAHDWLDVYPDGELEILGNVDFFGRNSDE</sequence>
<organism evidence="1 2">
    <name type="scientific">Enterococcus faecalis TX4248</name>
    <dbReference type="NCBI Taxonomy" id="749495"/>
    <lineage>
        <taxon>Bacteria</taxon>
        <taxon>Bacillati</taxon>
        <taxon>Bacillota</taxon>
        <taxon>Bacilli</taxon>
        <taxon>Lactobacillales</taxon>
        <taxon>Enterococcaceae</taxon>
        <taxon>Enterococcus</taxon>
    </lineage>
</organism>
<evidence type="ECO:0000313" key="1">
    <source>
        <dbReference type="EMBL" id="EFM82338.1"/>
    </source>
</evidence>
<evidence type="ECO:0000313" key="2">
    <source>
        <dbReference type="Proteomes" id="UP000004846"/>
    </source>
</evidence>
<dbReference type="AlphaFoldDB" id="A0A125W554"/>
<dbReference type="EMBL" id="AEBR01000067">
    <property type="protein sequence ID" value="EFM82338.1"/>
    <property type="molecule type" value="Genomic_DNA"/>
</dbReference>
<reference evidence="1 2" key="1">
    <citation type="submission" date="2010-07" db="EMBL/GenBank/DDBJ databases">
        <authorList>
            <person name="Sid Ahmed O."/>
        </authorList>
    </citation>
    <scope>NUCLEOTIDE SEQUENCE [LARGE SCALE GENOMIC DNA]</scope>
    <source>
        <strain evidence="1 2">TX4248</strain>
    </source>
</reference>
<gene>
    <name evidence="1" type="ORF">HMPREF9498_02065</name>
</gene>
<dbReference type="RefSeq" id="WP_002402361.1">
    <property type="nucleotide sequence ID" value="NZ_GL454464.1"/>
</dbReference>
<dbReference type="Proteomes" id="UP000004846">
    <property type="component" value="Unassembled WGS sequence"/>
</dbReference>